<dbReference type="GO" id="GO:0003677">
    <property type="term" value="F:DNA binding"/>
    <property type="evidence" value="ECO:0007669"/>
    <property type="project" value="UniProtKB-KW"/>
</dbReference>
<evidence type="ECO:0000313" key="6">
    <source>
        <dbReference type="Proteomes" id="UP000502005"/>
    </source>
</evidence>
<protein>
    <submittedName>
        <fullName evidence="5">Antiterminator</fullName>
    </submittedName>
</protein>
<evidence type="ECO:0000256" key="3">
    <source>
        <dbReference type="ARBA" id="ARBA00023125"/>
    </source>
</evidence>
<dbReference type="GO" id="GO:0060567">
    <property type="term" value="P:negative regulation of termination of DNA-templated transcription"/>
    <property type="evidence" value="ECO:0007669"/>
    <property type="project" value="InterPro"/>
</dbReference>
<keyword evidence="4" id="KW-0804">Transcription</keyword>
<organism evidence="5 6">
    <name type="scientific">Pantoea cypripedii</name>
    <name type="common">Pectobacterium cypripedii</name>
    <name type="synonym">Erwinia cypripedii</name>
    <dbReference type="NCBI Taxonomy" id="55209"/>
    <lineage>
        <taxon>Bacteria</taxon>
        <taxon>Pseudomonadati</taxon>
        <taxon>Pseudomonadota</taxon>
        <taxon>Gammaproteobacteria</taxon>
        <taxon>Enterobacterales</taxon>
        <taxon>Erwiniaceae</taxon>
        <taxon>Pantoea</taxon>
    </lineage>
</organism>
<reference evidence="5 6" key="1">
    <citation type="submission" date="2017-11" db="EMBL/GenBank/DDBJ databases">
        <title>Genome sequence of Pantoea cypripedii NE1.</title>
        <authorList>
            <person name="Nascimento F.X."/>
        </authorList>
    </citation>
    <scope>NUCLEOTIDE SEQUENCE [LARGE SCALE GENOMIC DNA]</scope>
    <source>
        <strain evidence="5 6">NE1</strain>
    </source>
</reference>
<name>A0A6B9G9Y4_PANCY</name>
<evidence type="ECO:0000256" key="2">
    <source>
        <dbReference type="ARBA" id="ARBA00023015"/>
    </source>
</evidence>
<dbReference type="Proteomes" id="UP000502005">
    <property type="component" value="Chromosome"/>
</dbReference>
<proteinExistence type="inferred from homology"/>
<comment type="similarity">
    <text evidence="1">Belongs to the phage antitermination Q type 1 family.</text>
</comment>
<evidence type="ECO:0000256" key="4">
    <source>
        <dbReference type="ARBA" id="ARBA00023163"/>
    </source>
</evidence>
<sequence>MSVRELNLDKGQHDWINGWMELWGAWVYSGRLEKRQSSMIAHFMATVEPQPYTTRPMCNDDDGLLISQVVDSVMSIDKKAYGILLSYYAHGSSKRAIASYYHKVASPRKMSGRSGESFRKPSFATCRNEVDEILNASLFILYQPLQNAFNDRKRVSKVKHSANNMLTSVSHLATI</sequence>
<evidence type="ECO:0000313" key="5">
    <source>
        <dbReference type="EMBL" id="QGY29779.1"/>
    </source>
</evidence>
<evidence type="ECO:0000256" key="1">
    <source>
        <dbReference type="ARBA" id="ARBA00010234"/>
    </source>
</evidence>
<dbReference type="AlphaFoldDB" id="A0A6B9G9Y4"/>
<dbReference type="InterPro" id="IPR010534">
    <property type="entry name" value="Phage_933W_GpQ"/>
</dbReference>
<dbReference type="Pfam" id="PF06530">
    <property type="entry name" value="Phage_antitermQ"/>
    <property type="match status" value="1"/>
</dbReference>
<accession>A0A6B9G9Y4</accession>
<keyword evidence="3" id="KW-0238">DNA-binding</keyword>
<dbReference type="EMBL" id="CP024768">
    <property type="protein sequence ID" value="QGY29779.1"/>
    <property type="molecule type" value="Genomic_DNA"/>
</dbReference>
<gene>
    <name evidence="5" type="ORF">CUN67_12915</name>
</gene>
<keyword evidence="2" id="KW-0805">Transcription regulation</keyword>
<dbReference type="RefSeq" id="WP_208717206.1">
    <property type="nucleotide sequence ID" value="NZ_CP024768.1"/>
</dbReference>